<evidence type="ECO:0000313" key="6">
    <source>
        <dbReference type="Proteomes" id="UP000283700"/>
    </source>
</evidence>
<evidence type="ECO:0000313" key="5">
    <source>
        <dbReference type="Proteomes" id="UP000283497"/>
    </source>
</evidence>
<sequence length="83" mass="9765">MDKFDQIIDDYKKKKLGVDEAVEKLCALDRENISDVEYTDGEAKEARKSAIEMIEEIEDEALLELMYKYMKRVIDEEKEKKNG</sequence>
<comment type="caution">
    <text evidence="1">The sequence shown here is derived from an EMBL/GenBank/DDBJ whole genome shotgun (WGS) entry which is preliminary data.</text>
</comment>
<dbReference type="AlphaFoldDB" id="A0A374NPD4"/>
<proteinExistence type="predicted"/>
<reference evidence="4 5" key="1">
    <citation type="submission" date="2018-08" db="EMBL/GenBank/DDBJ databases">
        <title>A genome reference for cultivated species of the human gut microbiota.</title>
        <authorList>
            <person name="Zou Y."/>
            <person name="Xue W."/>
            <person name="Luo G."/>
        </authorList>
    </citation>
    <scope>NUCLEOTIDE SEQUENCE [LARGE SCALE GENOMIC DNA]</scope>
    <source>
        <strain evidence="3 6">AF31-17AC</strain>
        <strain evidence="2 5">AF45-14BH</strain>
        <strain evidence="1 4">TM10-1AC</strain>
    </source>
</reference>
<dbReference type="RefSeq" id="WP_117982604.1">
    <property type="nucleotide sequence ID" value="NZ_QRNJ01000058.1"/>
</dbReference>
<evidence type="ECO:0000313" key="4">
    <source>
        <dbReference type="Proteomes" id="UP000262524"/>
    </source>
</evidence>
<dbReference type="Proteomes" id="UP000283700">
    <property type="component" value="Unassembled WGS sequence"/>
</dbReference>
<dbReference type="Proteomes" id="UP000262524">
    <property type="component" value="Unassembled WGS sequence"/>
</dbReference>
<accession>A0A374NPD4</accession>
<organism evidence="1 4">
    <name type="scientific">Anaerobutyricum hallii</name>
    <dbReference type="NCBI Taxonomy" id="39488"/>
    <lineage>
        <taxon>Bacteria</taxon>
        <taxon>Bacillati</taxon>
        <taxon>Bacillota</taxon>
        <taxon>Clostridia</taxon>
        <taxon>Lachnospirales</taxon>
        <taxon>Lachnospiraceae</taxon>
        <taxon>Anaerobutyricum</taxon>
    </lineage>
</organism>
<evidence type="ECO:0000313" key="3">
    <source>
        <dbReference type="EMBL" id="RHN16189.1"/>
    </source>
</evidence>
<dbReference type="Proteomes" id="UP000283497">
    <property type="component" value="Unassembled WGS sequence"/>
</dbReference>
<dbReference type="EMBL" id="QRNJ01000058">
    <property type="protein sequence ID" value="RHK36086.1"/>
    <property type="molecule type" value="Genomic_DNA"/>
</dbReference>
<evidence type="ECO:0000313" key="1">
    <source>
        <dbReference type="EMBL" id="RGI87478.1"/>
    </source>
</evidence>
<gene>
    <name evidence="2" type="ORF">DW068_12955</name>
    <name evidence="3" type="ORF">DWZ29_03530</name>
    <name evidence="1" type="ORF">DXD91_08160</name>
</gene>
<protein>
    <submittedName>
        <fullName evidence="1">Uncharacterized protein</fullName>
    </submittedName>
</protein>
<dbReference type="EMBL" id="QSOE01000045">
    <property type="protein sequence ID" value="RGI87478.1"/>
    <property type="molecule type" value="Genomic_DNA"/>
</dbReference>
<dbReference type="EMBL" id="QRQO01000006">
    <property type="protein sequence ID" value="RHN16189.1"/>
    <property type="molecule type" value="Genomic_DNA"/>
</dbReference>
<name>A0A374NPD4_9FIRM</name>
<evidence type="ECO:0000313" key="2">
    <source>
        <dbReference type="EMBL" id="RHK36086.1"/>
    </source>
</evidence>